<evidence type="ECO:0000313" key="2">
    <source>
        <dbReference type="WBParaSite" id="ES5_v2.g27795.t1"/>
    </source>
</evidence>
<organism evidence="1 2">
    <name type="scientific">Panagrolaimus sp. ES5</name>
    <dbReference type="NCBI Taxonomy" id="591445"/>
    <lineage>
        <taxon>Eukaryota</taxon>
        <taxon>Metazoa</taxon>
        <taxon>Ecdysozoa</taxon>
        <taxon>Nematoda</taxon>
        <taxon>Chromadorea</taxon>
        <taxon>Rhabditida</taxon>
        <taxon>Tylenchina</taxon>
        <taxon>Panagrolaimomorpha</taxon>
        <taxon>Panagrolaimoidea</taxon>
        <taxon>Panagrolaimidae</taxon>
        <taxon>Panagrolaimus</taxon>
    </lineage>
</organism>
<dbReference type="WBParaSite" id="ES5_v2.g27795.t1">
    <property type="protein sequence ID" value="ES5_v2.g27795.t1"/>
    <property type="gene ID" value="ES5_v2.g27795"/>
</dbReference>
<name>A0AC34GED0_9BILA</name>
<proteinExistence type="predicted"/>
<sequence>MNPSHLMKKPDFVQLQEPLKNCAHLTHKICENINNSQPFNEVNGDPNKSHFVIKNLEEQIDSLNKFYNNLESIANDLPSVTPLESSNQVALSAYSTFINESNENSEKQKQFNEASDAVHYANYMQAYSTFAQETMLQTFGARASSMFDTEINIPFSSFKQEKFQKQFDKIFEDYVAAASKDGENRKTHRIFSKPVESSVSHCIFE</sequence>
<accession>A0AC34GED0</accession>
<evidence type="ECO:0000313" key="1">
    <source>
        <dbReference type="Proteomes" id="UP000887579"/>
    </source>
</evidence>
<protein>
    <submittedName>
        <fullName evidence="2">Uncharacterized protein</fullName>
    </submittedName>
</protein>
<dbReference type="Proteomes" id="UP000887579">
    <property type="component" value="Unplaced"/>
</dbReference>
<reference evidence="2" key="1">
    <citation type="submission" date="2022-11" db="UniProtKB">
        <authorList>
            <consortium name="WormBaseParasite"/>
        </authorList>
    </citation>
    <scope>IDENTIFICATION</scope>
</reference>